<keyword evidence="18" id="KW-1185">Reference proteome</keyword>
<keyword evidence="2 12" id="KW-0813">Transport</keyword>
<dbReference type="InterPro" id="IPR012910">
    <property type="entry name" value="Plug_dom"/>
</dbReference>
<keyword evidence="7" id="KW-0408">Iron</keyword>
<keyword evidence="5 12" id="KW-0812">Transmembrane</keyword>
<dbReference type="EMBL" id="CP073910">
    <property type="protein sequence ID" value="QUT05810.1"/>
    <property type="molecule type" value="Genomic_DNA"/>
</dbReference>
<evidence type="ECO:0000259" key="15">
    <source>
        <dbReference type="Pfam" id="PF00593"/>
    </source>
</evidence>
<keyword evidence="17" id="KW-0675">Receptor</keyword>
<evidence type="ECO:0000256" key="6">
    <source>
        <dbReference type="ARBA" id="ARBA00022729"/>
    </source>
</evidence>
<evidence type="ECO:0000256" key="1">
    <source>
        <dbReference type="ARBA" id="ARBA00004571"/>
    </source>
</evidence>
<evidence type="ECO:0000256" key="10">
    <source>
        <dbReference type="ARBA" id="ARBA00023136"/>
    </source>
</evidence>
<feature type="short sequence motif" description="TonB C-terminal box" evidence="13">
    <location>
        <begin position="717"/>
        <end position="734"/>
    </location>
</feature>
<evidence type="ECO:0000256" key="12">
    <source>
        <dbReference type="PROSITE-ProRule" id="PRU01360"/>
    </source>
</evidence>
<dbReference type="Pfam" id="PF00593">
    <property type="entry name" value="TonB_dep_Rec_b-barrel"/>
    <property type="match status" value="1"/>
</dbReference>
<organism evidence="17 18">
    <name type="scientific">Sphingobium phenoxybenzoativorans</name>
    <dbReference type="NCBI Taxonomy" id="1592790"/>
    <lineage>
        <taxon>Bacteria</taxon>
        <taxon>Pseudomonadati</taxon>
        <taxon>Pseudomonadota</taxon>
        <taxon>Alphaproteobacteria</taxon>
        <taxon>Sphingomonadales</taxon>
        <taxon>Sphingomonadaceae</taxon>
        <taxon>Sphingobium</taxon>
    </lineage>
</organism>
<dbReference type="InterPro" id="IPR036942">
    <property type="entry name" value="Beta-barrel_TonB_sf"/>
</dbReference>
<evidence type="ECO:0000256" key="13">
    <source>
        <dbReference type="PROSITE-ProRule" id="PRU10144"/>
    </source>
</evidence>
<keyword evidence="9 14" id="KW-0798">TonB box</keyword>
<evidence type="ECO:0000313" key="18">
    <source>
        <dbReference type="Proteomes" id="UP000681425"/>
    </source>
</evidence>
<dbReference type="CDD" id="cd01347">
    <property type="entry name" value="ligand_gated_channel"/>
    <property type="match status" value="1"/>
</dbReference>
<gene>
    <name evidence="17" type="ORF">KFK14_23220</name>
</gene>
<sequence length="734" mass="80700">MIWASAAAAQDSGAAAQDAAQESAADSAQSGGITDIVVTAQRRSERLQEVPIAINVFNADALQAGGTSGVEQISRLTPGLYVGKFDSLRPQVYLRGIGSRVFDPGSEGSVGIFVNDSYMGRFSGSLTDLLDVERIEVLKGPQGTLYGRNTIGGAINIITRAPTRDLEGFAEASIGNFGFYDVRGAVSGPLTDGIQVRLAGNILHRRGYSENILTGKHGNGDDSKTIRAHIAAQPGEDTRLNLIVEYQNADLPGFLQETTGSRQFLQSPSSPSYTPTPDRYSDAYNIDGSSHRKLLSIVGKIEHSTDALEITSITSYRRSRIDQTYDLDATPRDIWTFSYDELSRQFSQELRLSSVPDGFLTFGDTAEWVLGGYYYQEQTKRTDHFDQGADSLFHFGLPGREQNIYATDIDTDSYAVFGQYTVKPTDKLRVTIGGRYTHDKKDALIQASTDSAVPPSYYPNFTVNPGKSWSSFDPKFTIDYRFTRDLMLFGTVSRGFKSGGFQYNSTNAALASVVFNPERAWTYEVGLKSELFDRRVQFNASAFYYDYKNLQLPRFTLLPPPAPAGSGSNIISNSAKSTIKGIDTSLVVAVSDELTLTGGASYLDGKYDDYIAGAANYSGNRMIRSPKWQGNVELIYEKPITANLKLRARGDWSYTSKIFFEADEGARPFTSQDGYSLFNARLGIGSVDKGWSVDGWVRNITNKHYVTTIFAVPVSVLQIWSIPRTYGLTGRVDF</sequence>
<feature type="domain" description="TonB-dependent receptor-like beta-barrel" evidence="15">
    <location>
        <begin position="234"/>
        <end position="700"/>
    </location>
</feature>
<keyword evidence="6" id="KW-0732">Signal</keyword>
<dbReference type="PROSITE" id="PS52016">
    <property type="entry name" value="TONB_DEPENDENT_REC_3"/>
    <property type="match status" value="1"/>
</dbReference>
<proteinExistence type="inferred from homology"/>
<feature type="domain" description="TonB-dependent receptor plug" evidence="16">
    <location>
        <begin position="47"/>
        <end position="154"/>
    </location>
</feature>
<protein>
    <submittedName>
        <fullName evidence="17">TonB-dependent receptor</fullName>
    </submittedName>
</protein>
<dbReference type="AlphaFoldDB" id="A0A975K6S0"/>
<dbReference type="GO" id="GO:0006826">
    <property type="term" value="P:iron ion transport"/>
    <property type="evidence" value="ECO:0007669"/>
    <property type="project" value="UniProtKB-KW"/>
</dbReference>
<evidence type="ECO:0000256" key="8">
    <source>
        <dbReference type="ARBA" id="ARBA00023065"/>
    </source>
</evidence>
<dbReference type="Gene3D" id="2.40.170.20">
    <property type="entry name" value="TonB-dependent receptor, beta-barrel domain"/>
    <property type="match status" value="1"/>
</dbReference>
<keyword evidence="8" id="KW-0406">Ion transport</keyword>
<evidence type="ECO:0000256" key="4">
    <source>
        <dbReference type="ARBA" id="ARBA00022496"/>
    </source>
</evidence>
<dbReference type="InterPro" id="IPR039426">
    <property type="entry name" value="TonB-dep_rcpt-like"/>
</dbReference>
<evidence type="ECO:0000256" key="11">
    <source>
        <dbReference type="ARBA" id="ARBA00023237"/>
    </source>
</evidence>
<keyword evidence="11 12" id="KW-0998">Cell outer membrane</keyword>
<dbReference type="PANTHER" id="PTHR32552:SF81">
    <property type="entry name" value="TONB-DEPENDENT OUTER MEMBRANE RECEPTOR"/>
    <property type="match status" value="1"/>
</dbReference>
<evidence type="ECO:0000256" key="9">
    <source>
        <dbReference type="ARBA" id="ARBA00023077"/>
    </source>
</evidence>
<reference evidence="17" key="1">
    <citation type="submission" date="2021-04" db="EMBL/GenBank/DDBJ databases">
        <title>Isolation of p-tert-butylphenol degrading bacteria Sphingobium phenoxybenzoativorans Tas13 from active sludge.</title>
        <authorList>
            <person name="Li Y."/>
        </authorList>
    </citation>
    <scope>NUCLEOTIDE SEQUENCE</scope>
    <source>
        <strain evidence="17">Tas13</strain>
    </source>
</reference>
<dbReference type="InterPro" id="IPR000531">
    <property type="entry name" value="Beta-barrel_TonB"/>
</dbReference>
<evidence type="ECO:0000313" key="17">
    <source>
        <dbReference type="EMBL" id="QUT05810.1"/>
    </source>
</evidence>
<dbReference type="GO" id="GO:0009279">
    <property type="term" value="C:cell outer membrane"/>
    <property type="evidence" value="ECO:0007669"/>
    <property type="project" value="UniProtKB-SubCell"/>
</dbReference>
<keyword evidence="4" id="KW-0410">Iron transport</keyword>
<accession>A0A975K6S0</accession>
<evidence type="ECO:0000256" key="5">
    <source>
        <dbReference type="ARBA" id="ARBA00022692"/>
    </source>
</evidence>
<dbReference type="SUPFAM" id="SSF56935">
    <property type="entry name" value="Porins"/>
    <property type="match status" value="1"/>
</dbReference>
<dbReference type="PANTHER" id="PTHR32552">
    <property type="entry name" value="FERRICHROME IRON RECEPTOR-RELATED"/>
    <property type="match status" value="1"/>
</dbReference>
<dbReference type="KEGG" id="spph:KFK14_23220"/>
<dbReference type="InterPro" id="IPR010917">
    <property type="entry name" value="TonB_rcpt_CS"/>
</dbReference>
<dbReference type="Pfam" id="PF07715">
    <property type="entry name" value="Plug"/>
    <property type="match status" value="1"/>
</dbReference>
<dbReference type="RefSeq" id="WP_212609318.1">
    <property type="nucleotide sequence ID" value="NZ_CP073910.1"/>
</dbReference>
<keyword evidence="10 12" id="KW-0472">Membrane</keyword>
<evidence type="ECO:0000256" key="7">
    <source>
        <dbReference type="ARBA" id="ARBA00023004"/>
    </source>
</evidence>
<dbReference type="PROSITE" id="PS01156">
    <property type="entry name" value="TONB_DEPENDENT_REC_2"/>
    <property type="match status" value="1"/>
</dbReference>
<keyword evidence="3 12" id="KW-1134">Transmembrane beta strand</keyword>
<evidence type="ECO:0000256" key="3">
    <source>
        <dbReference type="ARBA" id="ARBA00022452"/>
    </source>
</evidence>
<evidence type="ECO:0000256" key="14">
    <source>
        <dbReference type="RuleBase" id="RU003357"/>
    </source>
</evidence>
<dbReference type="Proteomes" id="UP000681425">
    <property type="component" value="Chromosome"/>
</dbReference>
<name>A0A975K6S0_9SPHN</name>
<comment type="subcellular location">
    <subcellularLocation>
        <location evidence="1 12">Cell outer membrane</location>
        <topology evidence="1 12">Multi-pass membrane protein</topology>
    </subcellularLocation>
</comment>
<evidence type="ECO:0000259" key="16">
    <source>
        <dbReference type="Pfam" id="PF07715"/>
    </source>
</evidence>
<evidence type="ECO:0000256" key="2">
    <source>
        <dbReference type="ARBA" id="ARBA00022448"/>
    </source>
</evidence>
<comment type="similarity">
    <text evidence="12 14">Belongs to the TonB-dependent receptor family.</text>
</comment>